<dbReference type="WormBase" id="C40C9.5g">
    <property type="protein sequence ID" value="CE50708"/>
    <property type="gene ID" value="WBGene00006412"/>
    <property type="gene designation" value="nlg-1"/>
</dbReference>
<dbReference type="Gene3D" id="3.40.50.1820">
    <property type="entry name" value="alpha/beta hydrolase"/>
    <property type="match status" value="1"/>
</dbReference>
<keyword evidence="7" id="KW-1185">Reference proteome</keyword>
<keyword evidence="9" id="KW-1267">Proteomics identification</keyword>
<protein>
    <submittedName>
        <fullName evidence="6">Carboxylesterase type B domain-containing protein</fullName>
    </submittedName>
</protein>
<evidence type="ECO:0007829" key="9">
    <source>
        <dbReference type="PeptideAtlas" id="A0A0K3AVG1"/>
    </source>
</evidence>
<name>A0A0K3AVG1_CAEEL</name>
<evidence type="ECO:0000256" key="2">
    <source>
        <dbReference type="SAM" id="MobiDB-lite"/>
    </source>
</evidence>
<evidence type="ECO:0000313" key="8">
    <source>
        <dbReference type="WormBase" id="C40C9.5g"/>
    </source>
</evidence>
<dbReference type="FunFam" id="3.40.50.1820:FF:000271">
    <property type="entry name" value="Neuroligin-1"/>
    <property type="match status" value="1"/>
</dbReference>
<dbReference type="Proteomes" id="UP000001940">
    <property type="component" value="Chromosome X"/>
</dbReference>
<keyword evidence="3" id="KW-0472">Membrane</keyword>
<feature type="transmembrane region" description="Helical" evidence="3">
    <location>
        <begin position="687"/>
        <end position="709"/>
    </location>
</feature>
<organism evidence="6 7">
    <name type="scientific">Caenorhabditis elegans</name>
    <dbReference type="NCBI Taxonomy" id="6239"/>
    <lineage>
        <taxon>Eukaryota</taxon>
        <taxon>Metazoa</taxon>
        <taxon>Ecdysozoa</taxon>
        <taxon>Nematoda</taxon>
        <taxon>Chromadorea</taxon>
        <taxon>Rhabditida</taxon>
        <taxon>Rhabditina</taxon>
        <taxon>Rhabditomorpha</taxon>
        <taxon>Rhabditoidea</taxon>
        <taxon>Rhabditidae</taxon>
        <taxon>Peloderinae</taxon>
        <taxon>Caenorhabditis</taxon>
    </lineage>
</organism>
<evidence type="ECO:0000259" key="5">
    <source>
        <dbReference type="Pfam" id="PF00135"/>
    </source>
</evidence>
<evidence type="ECO:0000313" key="7">
    <source>
        <dbReference type="Proteomes" id="UP000001940"/>
    </source>
</evidence>
<dbReference type="SUPFAM" id="SSF53474">
    <property type="entry name" value="alpha/beta-Hydrolases"/>
    <property type="match status" value="1"/>
</dbReference>
<dbReference type="ExpressionAtlas" id="A0A0K3AVG1">
    <property type="expression patterns" value="baseline and differential"/>
</dbReference>
<evidence type="ECO:0000256" key="4">
    <source>
        <dbReference type="SAM" id="SignalP"/>
    </source>
</evidence>
<reference evidence="6 7" key="1">
    <citation type="journal article" date="1998" name="Science">
        <title>Genome sequence of the nematode C. elegans: a platform for investigating biology.</title>
        <authorList>
            <consortium name="The C. elegans sequencing consortium"/>
            <person name="Sulson J.E."/>
            <person name="Waterston R."/>
        </authorList>
    </citation>
    <scope>NUCLEOTIDE SEQUENCE [LARGE SCALE GENOMIC DNA]</scope>
    <source>
        <strain evidence="6 7">Bristol N2</strain>
    </source>
</reference>
<dbReference type="CTD" id="181484"/>
<feature type="signal peptide" evidence="4">
    <location>
        <begin position="1"/>
        <end position="17"/>
    </location>
</feature>
<proteinExistence type="evidence at protein level"/>
<dbReference type="InterPro" id="IPR051093">
    <property type="entry name" value="Neuroligin/BSAL"/>
</dbReference>
<keyword evidence="4" id="KW-0732">Signal</keyword>
<feature type="domain" description="Carboxylesterase type B" evidence="5">
    <location>
        <begin position="21"/>
        <end position="595"/>
    </location>
</feature>
<dbReference type="GeneID" id="181484"/>
<sequence length="801" mass="89478">MERIYLLLLLFLPRIRSYDVRSVTTSWGMVRGEVVSPEGDDLPPVAQYLGIPYGVAPTGQYRFNMAISAAKWTHMPKDARKVSPVCIQTDMPELSETKRFRAFKHTSAQRFDFNHRLLPHLKKQSEDCLYMNIYVPERLEISRDNYLPVMVIVHGEEYGWGTGNAFNGTTLAAYGHIIVVTLNYRLGVFGFLGRCESSSCSGNSGISDLVSALTMLNVILPSFGGDSKSVTLAGWGSGASLVSLLMASPLTQPGRRLFRRAILLDGSALSPWAISQNPQQYFMQLAEELACAPKNRTSSFNDNVDTIVRCMQVHSSENITKAVLKIDVPTFLSGFAPIVDGQLIPNKPQVSFSTQYGSLFREIDLLVGISSNPSHHMISNEDLKVGISKEKRMRIFRSLVRNLYDFHREEILASIINEYTDWENPRDHPKSIRNGVLNALSDVLYTAPLIETLRSHSADEVRKEANTFMFAFAHETRSWSQEQPNSGIRGSLSGDIVPYIFGYPLAQGDSEERLYSGFNTDDKGISKVMMHYVSNFVKSGDPSKPNPMSKNFPMGDVFHSTAWPQFDQPNREAYLEITDRPRVKNYYRNAQVGFWNNFIPQLHKNGKETEPVGEEHHLLSDHFRKDSYFGKTRHFSSYANLPFPPPPMPPSPPPELTTKPKPSESPTTLQTTTESEKAAAGSFTGKALGGVIFIGCGFLIMNVCLLIAVRREWGKKRRNEKKFQLQYQTYNSNHGGGAEQYNSLNSPEPLLSASHKNSTSMRPAGISPTCPRHGRAALALQNSRGNSLTAAQAPTLEEIQV</sequence>
<dbReference type="PANTHER" id="PTHR43903">
    <property type="entry name" value="NEUROLIGIN"/>
    <property type="match status" value="1"/>
</dbReference>
<keyword evidence="3" id="KW-1133">Transmembrane helix</keyword>
<dbReference type="AlphaFoldDB" id="A0A0K3AVG1"/>
<dbReference type="ESTHER" id="caeel-NLGN1">
    <property type="family name" value="Neuroligin"/>
</dbReference>
<dbReference type="AGR" id="WB:WBGene00006412"/>
<evidence type="ECO:0000256" key="3">
    <source>
        <dbReference type="SAM" id="Phobius"/>
    </source>
</evidence>
<dbReference type="InterPro" id="IPR002018">
    <property type="entry name" value="CarbesteraseB"/>
</dbReference>
<accession>A0A0K3AVG1</accession>
<dbReference type="OrthoDB" id="3200163at2759"/>
<evidence type="ECO:0000313" key="6">
    <source>
        <dbReference type="EMBL" id="CTQ87017.1"/>
    </source>
</evidence>
<dbReference type="RefSeq" id="NP_001300306.1">
    <property type="nucleotide sequence ID" value="NM_001313377.3"/>
</dbReference>
<feature type="region of interest" description="Disordered" evidence="2">
    <location>
        <begin position="734"/>
        <end position="768"/>
    </location>
</feature>
<dbReference type="EMBL" id="BX284606">
    <property type="protein sequence ID" value="CTQ87017.1"/>
    <property type="molecule type" value="Genomic_DNA"/>
</dbReference>
<feature type="compositionally biased region" description="Low complexity" evidence="2">
    <location>
        <begin position="656"/>
        <end position="668"/>
    </location>
</feature>
<comment type="similarity">
    <text evidence="1">Belongs to the type-B carboxylesterase/lipase family.</text>
</comment>
<feature type="chain" id="PRO_5005493938" evidence="4">
    <location>
        <begin position="18"/>
        <end position="801"/>
    </location>
</feature>
<dbReference type="SMR" id="A0A0K3AVG1"/>
<feature type="compositionally biased region" description="Pro residues" evidence="2">
    <location>
        <begin position="642"/>
        <end position="655"/>
    </location>
</feature>
<gene>
    <name evidence="6 8" type="primary">nlg-1</name>
    <name evidence="8" type="ORF">C40C9.5</name>
    <name evidence="6" type="ORF">CELE_C40C9.5</name>
</gene>
<dbReference type="InterPro" id="IPR029058">
    <property type="entry name" value="AB_hydrolase_fold"/>
</dbReference>
<dbReference type="Pfam" id="PF00135">
    <property type="entry name" value="COesterase"/>
    <property type="match status" value="1"/>
</dbReference>
<feature type="region of interest" description="Disordered" evidence="2">
    <location>
        <begin position="639"/>
        <end position="679"/>
    </location>
</feature>
<evidence type="ECO:0000256" key="1">
    <source>
        <dbReference type="ARBA" id="ARBA00005964"/>
    </source>
</evidence>
<keyword evidence="3" id="KW-0812">Transmembrane</keyword>
<dbReference type="Bgee" id="WBGene00006412">
    <property type="expression patterns" value="Expressed in pharyngeal muscle cell (C elegans) and 3 other cell types or tissues"/>
</dbReference>